<dbReference type="Proteomes" id="UP000504844">
    <property type="component" value="Chromosome"/>
</dbReference>
<sequence length="100" mass="11318">MTFHTRTLLTIVTEAVLENDLIALFEARSIRGWTIVAARGNGEHGEKHGNFDANENIQIELIIDTRQAEQLALAVHHQFGAHFALVQWLSEVRVLRGDKF</sequence>
<evidence type="ECO:0000313" key="1">
    <source>
        <dbReference type="EMBL" id="QKJ66306.1"/>
    </source>
</evidence>
<dbReference type="SUPFAM" id="SSF54913">
    <property type="entry name" value="GlnB-like"/>
    <property type="match status" value="1"/>
</dbReference>
<dbReference type="Pfam" id="PF00543">
    <property type="entry name" value="P-II"/>
    <property type="match status" value="1"/>
</dbReference>
<protein>
    <submittedName>
        <fullName evidence="1">Transcriptional regulator</fullName>
    </submittedName>
</protein>
<dbReference type="GO" id="GO:0030234">
    <property type="term" value="F:enzyme regulator activity"/>
    <property type="evidence" value="ECO:0007669"/>
    <property type="project" value="InterPro"/>
</dbReference>
<organism evidence="1 2">
    <name type="scientific">Deefgea piscis</name>
    <dbReference type="NCBI Taxonomy" id="2739061"/>
    <lineage>
        <taxon>Bacteria</taxon>
        <taxon>Pseudomonadati</taxon>
        <taxon>Pseudomonadota</taxon>
        <taxon>Betaproteobacteria</taxon>
        <taxon>Neisseriales</taxon>
        <taxon>Chitinibacteraceae</taxon>
        <taxon>Deefgea</taxon>
    </lineage>
</organism>
<evidence type="ECO:0000313" key="2">
    <source>
        <dbReference type="Proteomes" id="UP000504844"/>
    </source>
</evidence>
<dbReference type="InterPro" id="IPR015867">
    <property type="entry name" value="N-reg_PII/ATP_PRibTrfase_C"/>
</dbReference>
<keyword evidence="2" id="KW-1185">Reference proteome</keyword>
<dbReference type="AlphaFoldDB" id="A0A6M8SSK0"/>
<dbReference type="InterPro" id="IPR002187">
    <property type="entry name" value="N-reg_PII"/>
</dbReference>
<accession>A0A8G1GYI9</accession>
<dbReference type="RefSeq" id="WP_173532810.1">
    <property type="nucleotide sequence ID" value="NZ_CP054143.1"/>
</dbReference>
<proteinExistence type="predicted"/>
<dbReference type="EMBL" id="CP054143">
    <property type="protein sequence ID" value="QKJ66306.1"/>
    <property type="molecule type" value="Genomic_DNA"/>
</dbReference>
<dbReference type="GO" id="GO:0006808">
    <property type="term" value="P:regulation of nitrogen utilization"/>
    <property type="evidence" value="ECO:0007669"/>
    <property type="project" value="InterPro"/>
</dbReference>
<accession>A0A6M8SSK0</accession>
<dbReference type="Gene3D" id="3.30.70.120">
    <property type="match status" value="1"/>
</dbReference>
<dbReference type="KEGG" id="dee:HQN60_06080"/>
<dbReference type="InterPro" id="IPR011322">
    <property type="entry name" value="N-reg_PII-like_a/b"/>
</dbReference>
<name>A0A6M8SSK0_9NEIS</name>
<reference evidence="1 2" key="1">
    <citation type="submission" date="2020-05" db="EMBL/GenBank/DDBJ databases">
        <title>Complete genome sequence of Deefgea sp. D17.</title>
        <authorList>
            <person name="Bae J.-W."/>
            <person name="Han J.E."/>
        </authorList>
    </citation>
    <scope>NUCLEOTIDE SEQUENCE [LARGE SCALE GENOMIC DNA]</scope>
    <source>
        <strain evidence="1 2">D17</strain>
    </source>
</reference>
<gene>
    <name evidence="1" type="ORF">HQN60_06080</name>
</gene>